<evidence type="ECO:0000313" key="1">
    <source>
        <dbReference type="EMBL" id="NHN34377.1"/>
    </source>
</evidence>
<dbReference type="Proteomes" id="UP001165962">
    <property type="component" value="Unassembled WGS sequence"/>
</dbReference>
<gene>
    <name evidence="1" type="ORF">G9U52_31780</name>
</gene>
<protein>
    <submittedName>
        <fullName evidence="1">DUF2791 family P-loop domain-containing protein</fullName>
    </submittedName>
</protein>
<comment type="caution">
    <text evidence="1">The sequence shown here is derived from an EMBL/GenBank/DDBJ whole genome shotgun (WGS) entry which is preliminary data.</text>
</comment>
<sequence>MLKPTEYELWNALETMAQYGVPDPQAVHFMDIGSRSYLEYFEREILDELIKLGGATCRIFEGAYGAGKTHLLHLLRGLALRRGMAVASIDLSQELKLEDWRQITITILETLEVKIDGATVRSLPNIILDLQKTGRIQTEELQREAQAHPGFYNAMLWATKKEQLSEQAWNTLQIFLLGGKVNVTELRRQGLTGVKAPLTQRNAELVLKTALGGLYRLGLPGVMLLFDENEKTLTLTRNAPTQKQRVAANLMRRLIDGCTTGLLVGTVSIFAVLPDFLDACATAYPALGQRLQMVRDGLKTPAWRIPVLPVTLINEIRSQEQFVEEAINVFLQYAQILQLSAEGLEETLRNTGETIIEHNVGSGYKRELMKAFASKLFLVQKGDTA</sequence>
<dbReference type="RefSeq" id="WP_166155256.1">
    <property type="nucleotide sequence ID" value="NZ_JAAOIW010000018.1"/>
</dbReference>
<keyword evidence="2" id="KW-1185">Reference proteome</keyword>
<dbReference type="InterPro" id="IPR021228">
    <property type="entry name" value="BrxD"/>
</dbReference>
<dbReference type="EMBL" id="JAAOIW010000018">
    <property type="protein sequence ID" value="NHN34377.1"/>
    <property type="molecule type" value="Genomic_DNA"/>
</dbReference>
<organism evidence="1 2">
    <name type="scientific">Paenibacillus agricola</name>
    <dbReference type="NCBI Taxonomy" id="2716264"/>
    <lineage>
        <taxon>Bacteria</taxon>
        <taxon>Bacillati</taxon>
        <taxon>Bacillota</taxon>
        <taxon>Bacilli</taxon>
        <taxon>Bacillales</taxon>
        <taxon>Paenibacillaceae</taxon>
        <taxon>Paenibacillus</taxon>
    </lineage>
</organism>
<evidence type="ECO:0000313" key="2">
    <source>
        <dbReference type="Proteomes" id="UP001165962"/>
    </source>
</evidence>
<reference evidence="1" key="1">
    <citation type="submission" date="2020-03" db="EMBL/GenBank/DDBJ databases">
        <title>Draft sequencing of Paenibacilllus sp. S3N08.</title>
        <authorList>
            <person name="Kim D.-U."/>
        </authorList>
    </citation>
    <scope>NUCLEOTIDE SEQUENCE</scope>
    <source>
        <strain evidence="1">S3N08</strain>
    </source>
</reference>
<proteinExistence type="predicted"/>
<accession>A0ABX0JHI0</accession>
<dbReference type="SUPFAM" id="SSF52540">
    <property type="entry name" value="P-loop containing nucleoside triphosphate hydrolases"/>
    <property type="match status" value="1"/>
</dbReference>
<dbReference type="InterPro" id="IPR027417">
    <property type="entry name" value="P-loop_NTPase"/>
</dbReference>
<dbReference type="Pfam" id="PF10923">
    <property type="entry name" value="BrxC_BrxD"/>
    <property type="match status" value="1"/>
</dbReference>
<name>A0ABX0JHI0_9BACL</name>